<feature type="compositionally biased region" description="Basic and acidic residues" evidence="1">
    <location>
        <begin position="34"/>
        <end position="70"/>
    </location>
</feature>
<evidence type="ECO:0000256" key="1">
    <source>
        <dbReference type="SAM" id="MobiDB-lite"/>
    </source>
</evidence>
<feature type="compositionally biased region" description="Gly residues" evidence="1">
    <location>
        <begin position="13"/>
        <end position="28"/>
    </location>
</feature>
<organism evidence="2 3">
    <name type="scientific">Ficus carica</name>
    <name type="common">Common fig</name>
    <dbReference type="NCBI Taxonomy" id="3494"/>
    <lineage>
        <taxon>Eukaryota</taxon>
        <taxon>Viridiplantae</taxon>
        <taxon>Streptophyta</taxon>
        <taxon>Embryophyta</taxon>
        <taxon>Tracheophyta</taxon>
        <taxon>Spermatophyta</taxon>
        <taxon>Magnoliopsida</taxon>
        <taxon>eudicotyledons</taxon>
        <taxon>Gunneridae</taxon>
        <taxon>Pentapetalae</taxon>
        <taxon>rosids</taxon>
        <taxon>fabids</taxon>
        <taxon>Rosales</taxon>
        <taxon>Moraceae</taxon>
        <taxon>Ficeae</taxon>
        <taxon>Ficus</taxon>
    </lineage>
</organism>
<dbReference type="Proteomes" id="UP001187192">
    <property type="component" value="Unassembled WGS sequence"/>
</dbReference>
<evidence type="ECO:0000313" key="2">
    <source>
        <dbReference type="EMBL" id="GMN54544.1"/>
    </source>
</evidence>
<feature type="region of interest" description="Disordered" evidence="1">
    <location>
        <begin position="1"/>
        <end position="70"/>
    </location>
</feature>
<keyword evidence="3" id="KW-1185">Reference proteome</keyword>
<name>A0AA88AKW2_FICCA</name>
<evidence type="ECO:0000313" key="3">
    <source>
        <dbReference type="Proteomes" id="UP001187192"/>
    </source>
</evidence>
<comment type="caution">
    <text evidence="2">The sequence shown here is derived from an EMBL/GenBank/DDBJ whole genome shotgun (WGS) entry which is preliminary data.</text>
</comment>
<dbReference type="EMBL" id="BTGU01000052">
    <property type="protein sequence ID" value="GMN54544.1"/>
    <property type="molecule type" value="Genomic_DNA"/>
</dbReference>
<dbReference type="AlphaFoldDB" id="A0AA88AKW2"/>
<accession>A0AA88AKW2</accession>
<reference evidence="2" key="1">
    <citation type="submission" date="2023-07" db="EMBL/GenBank/DDBJ databases">
        <title>draft genome sequence of fig (Ficus carica).</title>
        <authorList>
            <person name="Takahashi T."/>
            <person name="Nishimura K."/>
        </authorList>
    </citation>
    <scope>NUCLEOTIDE SEQUENCE</scope>
</reference>
<protein>
    <submittedName>
        <fullName evidence="2">Uncharacterized protein</fullName>
    </submittedName>
</protein>
<gene>
    <name evidence="2" type="ORF">TIFTF001_023669</name>
</gene>
<proteinExistence type="predicted"/>
<sequence>MEPKNAEAANGGYDRGGGGAGDGGGGFRCGWSGRECRGQRNGGEREREKGLELERGGGMATREREKKARS</sequence>